<name>A0A5C5XK89_9PLAN</name>
<organism evidence="1 2">
    <name type="scientific">Rubinisphaera italica</name>
    <dbReference type="NCBI Taxonomy" id="2527969"/>
    <lineage>
        <taxon>Bacteria</taxon>
        <taxon>Pseudomonadati</taxon>
        <taxon>Planctomycetota</taxon>
        <taxon>Planctomycetia</taxon>
        <taxon>Planctomycetales</taxon>
        <taxon>Planctomycetaceae</taxon>
        <taxon>Rubinisphaera</taxon>
    </lineage>
</organism>
<sequence>MADANVNAEVQRRYREFIDLLPLTIALAGLPHSEAGRYYGEEQIESRLYTVRHAYKAARAIARESVQKS</sequence>
<protein>
    <submittedName>
        <fullName evidence="1">Uncharacterized protein</fullName>
    </submittedName>
</protein>
<comment type="caution">
    <text evidence="1">The sequence shown here is derived from an EMBL/GenBank/DDBJ whole genome shotgun (WGS) entry which is preliminary data.</text>
</comment>
<evidence type="ECO:0000313" key="1">
    <source>
        <dbReference type="EMBL" id="TWT62545.1"/>
    </source>
</evidence>
<dbReference type="RefSeq" id="WP_146504390.1">
    <property type="nucleotide sequence ID" value="NZ_SJPG01000001.1"/>
</dbReference>
<evidence type="ECO:0000313" key="2">
    <source>
        <dbReference type="Proteomes" id="UP000316095"/>
    </source>
</evidence>
<keyword evidence="2" id="KW-1185">Reference proteome</keyword>
<proteinExistence type="predicted"/>
<dbReference type="Proteomes" id="UP000316095">
    <property type="component" value="Unassembled WGS sequence"/>
</dbReference>
<accession>A0A5C5XK89</accession>
<dbReference type="OrthoDB" id="284581at2"/>
<dbReference type="EMBL" id="SJPG01000001">
    <property type="protein sequence ID" value="TWT62545.1"/>
    <property type="molecule type" value="Genomic_DNA"/>
</dbReference>
<reference evidence="1 2" key="1">
    <citation type="submission" date="2019-02" db="EMBL/GenBank/DDBJ databases">
        <title>Deep-cultivation of Planctomycetes and their phenomic and genomic characterization uncovers novel biology.</title>
        <authorList>
            <person name="Wiegand S."/>
            <person name="Jogler M."/>
            <person name="Boedeker C."/>
            <person name="Pinto D."/>
            <person name="Vollmers J."/>
            <person name="Rivas-Marin E."/>
            <person name="Kohn T."/>
            <person name="Peeters S.H."/>
            <person name="Heuer A."/>
            <person name="Rast P."/>
            <person name="Oberbeckmann S."/>
            <person name="Bunk B."/>
            <person name="Jeske O."/>
            <person name="Meyerdierks A."/>
            <person name="Storesund J.E."/>
            <person name="Kallscheuer N."/>
            <person name="Luecker S."/>
            <person name="Lage O.M."/>
            <person name="Pohl T."/>
            <person name="Merkel B.J."/>
            <person name="Hornburger P."/>
            <person name="Mueller R.-W."/>
            <person name="Bruemmer F."/>
            <person name="Labrenz M."/>
            <person name="Spormann A.M."/>
            <person name="Op Den Camp H."/>
            <person name="Overmann J."/>
            <person name="Amann R."/>
            <person name="Jetten M.S.M."/>
            <person name="Mascher T."/>
            <person name="Medema M.H."/>
            <person name="Devos D.P."/>
            <person name="Kaster A.-K."/>
            <person name="Ovreas L."/>
            <person name="Rohde M."/>
            <person name="Galperin M.Y."/>
            <person name="Jogler C."/>
        </authorList>
    </citation>
    <scope>NUCLEOTIDE SEQUENCE [LARGE SCALE GENOMIC DNA]</scope>
    <source>
        <strain evidence="1 2">Pan54</strain>
    </source>
</reference>
<gene>
    <name evidence="1" type="ORF">Pan54_32870</name>
</gene>
<dbReference type="AlphaFoldDB" id="A0A5C5XK89"/>